<evidence type="ECO:0000259" key="1">
    <source>
        <dbReference type="Pfam" id="PF00646"/>
    </source>
</evidence>
<dbReference type="EMBL" id="ASPP01005883">
    <property type="protein sequence ID" value="ETO29710.1"/>
    <property type="molecule type" value="Genomic_DNA"/>
</dbReference>
<reference evidence="2 3" key="1">
    <citation type="journal article" date="2013" name="Curr. Biol.">
        <title>The Genome of the Foraminiferan Reticulomyxa filosa.</title>
        <authorList>
            <person name="Glockner G."/>
            <person name="Hulsmann N."/>
            <person name="Schleicher M."/>
            <person name="Noegel A.A."/>
            <person name="Eichinger L."/>
            <person name="Gallinger C."/>
            <person name="Pawlowski J."/>
            <person name="Sierra R."/>
            <person name="Euteneuer U."/>
            <person name="Pillet L."/>
            <person name="Moustafa A."/>
            <person name="Platzer M."/>
            <person name="Groth M."/>
            <person name="Szafranski K."/>
            <person name="Schliwa M."/>
        </authorList>
    </citation>
    <scope>NUCLEOTIDE SEQUENCE [LARGE SCALE GENOMIC DNA]</scope>
</reference>
<comment type="caution">
    <text evidence="2">The sequence shown here is derived from an EMBL/GenBank/DDBJ whole genome shotgun (WGS) entry which is preliminary data.</text>
</comment>
<dbReference type="CDD" id="cd09917">
    <property type="entry name" value="F-box_SF"/>
    <property type="match status" value="1"/>
</dbReference>
<dbReference type="AlphaFoldDB" id="X6NTT6"/>
<evidence type="ECO:0000313" key="2">
    <source>
        <dbReference type="EMBL" id="ETO29710.1"/>
    </source>
</evidence>
<organism evidence="2 3">
    <name type="scientific">Reticulomyxa filosa</name>
    <dbReference type="NCBI Taxonomy" id="46433"/>
    <lineage>
        <taxon>Eukaryota</taxon>
        <taxon>Sar</taxon>
        <taxon>Rhizaria</taxon>
        <taxon>Retaria</taxon>
        <taxon>Foraminifera</taxon>
        <taxon>Monothalamids</taxon>
        <taxon>Reticulomyxidae</taxon>
        <taxon>Reticulomyxa</taxon>
    </lineage>
</organism>
<feature type="non-terminal residue" evidence="2">
    <location>
        <position position="353"/>
    </location>
</feature>
<keyword evidence="3" id="KW-1185">Reference proteome</keyword>
<proteinExistence type="predicted"/>
<accession>X6NTT6</accession>
<dbReference type="Pfam" id="PF00646">
    <property type="entry name" value="F-box"/>
    <property type="match status" value="1"/>
</dbReference>
<dbReference type="Proteomes" id="UP000023152">
    <property type="component" value="Unassembled WGS sequence"/>
</dbReference>
<sequence length="353" mass="41591">MNRFPVNFKETQSFHMYKQVLHRIDKARNVKDLARFVVIFGFEELKEIIKNKLNVEIEKGQKSENNIDFFAMQNKICDTYLYTSSLNEILPTTVQLYILSFLDHNSFENLSLLSKSFRRIFYLNPILFRKYTLKFGELNISGSARTRTNLWIEHKSSQVMIEAFPQKLDESVDNKSDVTVNAMNQLGQFPWHSIRKWHVDGIQLDHLYWFFMQKWDIMDNLFVKKECLKTTSKWKKKIKCIEEQLYLFIAMLNKAHKSIRALTVTDQFDQITVFPIFPNLVHLNLQDIKIGTCFKSINVKGLMPQLKTLKVKRLQIGLCKYCNWKQVIQAAELCDFDDSKPLGDTRNSINFGV</sequence>
<protein>
    <recommendedName>
        <fullName evidence="1">F-box domain-containing protein</fullName>
    </recommendedName>
</protein>
<dbReference type="InterPro" id="IPR036047">
    <property type="entry name" value="F-box-like_dom_sf"/>
</dbReference>
<name>X6NTT6_RETFI</name>
<dbReference type="SUPFAM" id="SSF81383">
    <property type="entry name" value="F-box domain"/>
    <property type="match status" value="1"/>
</dbReference>
<dbReference type="InterPro" id="IPR001810">
    <property type="entry name" value="F-box_dom"/>
</dbReference>
<feature type="domain" description="F-box" evidence="1">
    <location>
        <begin position="90"/>
        <end position="122"/>
    </location>
</feature>
<evidence type="ECO:0000313" key="3">
    <source>
        <dbReference type="Proteomes" id="UP000023152"/>
    </source>
</evidence>
<gene>
    <name evidence="2" type="ORF">RFI_07413</name>
</gene>